<evidence type="ECO:0000313" key="2">
    <source>
        <dbReference type="EMBL" id="MCW3162469.1"/>
    </source>
</evidence>
<gene>
    <name evidence="2" type="ORF">OH806_14455</name>
</gene>
<dbReference type="EMBL" id="JAPDHV010000007">
    <property type="protein sequence ID" value="MCW3162469.1"/>
    <property type="molecule type" value="Genomic_DNA"/>
</dbReference>
<feature type="compositionally biased region" description="Low complexity" evidence="1">
    <location>
        <begin position="1"/>
        <end position="12"/>
    </location>
</feature>
<dbReference type="Proteomes" id="UP001163719">
    <property type="component" value="Unassembled WGS sequence"/>
</dbReference>
<evidence type="ECO:0000256" key="1">
    <source>
        <dbReference type="SAM" id="MobiDB-lite"/>
    </source>
</evidence>
<protein>
    <recommendedName>
        <fullName evidence="4">DNA-directed DNA polymerase family A palm domain-containing protein</fullName>
    </recommendedName>
</protein>
<sequence>MLNNTTLNTTKNHLGSEPRKNPDEVFQVEACKQFRETFPVYIPNNFDITGLVKQNPPNFKYHKDYFLYLVHLVTDIQSKNKDVEYDFIPFYSPLIQRRVRKYRDYLNYLVENKVLEEKRQYVVGKQSRGFCFTSKYQTEVKLTFITKSTLIKSISEFIRIKPKETCEDSINFEPESNLGYLLKWYNHKLTIDFKGAKLYLEDLRSQDEKHFLDKYKAMSRFNSRYIVLLKLQRQEFIHTIDSTAGRLHTVLTQLKGDLRQFVKYDGKPLVAIDVTNSQPYLSTVFFNQNKYKSNKLLERIRLYNKSYKINMEHENFVPYFLEKKIKEFAKLDDVVSFIEIVKSGQLYEKFGELLTSKGLINQENPIRKQAKEIIFSSIFSPNQSIAYNQPMQIFKENFPNVYEIYRSIKQSEHRTLACVLQNLEADLVLHQACKIISETRPNAPLFTLHDAIITTDEHKNFVKDVLHDVLLNAIGIPPTLKFEEWKKVA</sequence>
<accession>A0ABT3HRU9</accession>
<organism evidence="2 3">
    <name type="scientific">Chryseobacterium oryctis</name>
    <dbReference type="NCBI Taxonomy" id="2952618"/>
    <lineage>
        <taxon>Bacteria</taxon>
        <taxon>Pseudomonadati</taxon>
        <taxon>Bacteroidota</taxon>
        <taxon>Flavobacteriia</taxon>
        <taxon>Flavobacteriales</taxon>
        <taxon>Weeksellaceae</taxon>
        <taxon>Chryseobacterium group</taxon>
        <taxon>Chryseobacterium</taxon>
    </lineage>
</organism>
<evidence type="ECO:0008006" key="4">
    <source>
        <dbReference type="Google" id="ProtNLM"/>
    </source>
</evidence>
<reference evidence="2" key="1">
    <citation type="submission" date="2022-10" db="EMBL/GenBank/DDBJ databases">
        <title>Chryseobacterium babae sp. nov. isolated from the gut of the beetle Oryctes rhinoceros, and Chryseobacterium kimseyorum sp. nov., isolated from a stick insect rearing cage.</title>
        <authorList>
            <person name="Shelomi M."/>
            <person name="Han C.-J."/>
            <person name="Chen W.-M."/>
            <person name="Chen H.-K."/>
            <person name="Liaw S.-J."/>
            <person name="Muhle E."/>
            <person name="Clermont D."/>
        </authorList>
    </citation>
    <scope>NUCLEOTIDE SEQUENCE</scope>
    <source>
        <strain evidence="2">WLa1L2M3</strain>
    </source>
</reference>
<name>A0ABT3HRU9_9FLAO</name>
<evidence type="ECO:0000313" key="3">
    <source>
        <dbReference type="Proteomes" id="UP001163719"/>
    </source>
</evidence>
<feature type="region of interest" description="Disordered" evidence="1">
    <location>
        <begin position="1"/>
        <end position="21"/>
    </location>
</feature>
<comment type="caution">
    <text evidence="2">The sequence shown here is derived from an EMBL/GenBank/DDBJ whole genome shotgun (WGS) entry which is preliminary data.</text>
</comment>
<keyword evidence="3" id="KW-1185">Reference proteome</keyword>
<proteinExistence type="predicted"/>